<gene>
    <name evidence="1" type="ORF">J34TS1_30470</name>
</gene>
<reference evidence="1 2" key="1">
    <citation type="submission" date="2021-03" db="EMBL/GenBank/DDBJ databases">
        <title>Antimicrobial resistance genes in bacteria isolated from Japanese honey, and their potential for conferring macrolide and lincosamide resistance in the American foulbrood pathogen Paenibacillus larvae.</title>
        <authorList>
            <person name="Okamoto M."/>
            <person name="Kumagai M."/>
            <person name="Kanamori H."/>
            <person name="Takamatsu D."/>
        </authorList>
    </citation>
    <scope>NUCLEOTIDE SEQUENCE [LARGE SCALE GENOMIC DNA]</scope>
    <source>
        <strain evidence="1 2">J34TS1</strain>
    </source>
</reference>
<accession>A0A920CTD4</accession>
<evidence type="ECO:0000313" key="2">
    <source>
        <dbReference type="Proteomes" id="UP000682811"/>
    </source>
</evidence>
<evidence type="ECO:0000313" key="1">
    <source>
        <dbReference type="EMBL" id="GIO48282.1"/>
    </source>
</evidence>
<comment type="caution">
    <text evidence="1">The sequence shown here is derived from an EMBL/GenBank/DDBJ whole genome shotgun (WGS) entry which is preliminary data.</text>
</comment>
<sequence length="63" mass="7069">MLQIAISRFVREEINLAAFIGTIIGSTNITKFRLLDLGEIISNEAGKFVKKSCLEGVRFVRLK</sequence>
<proteinExistence type="predicted"/>
<dbReference type="AlphaFoldDB" id="A0A920CTD4"/>
<dbReference type="Proteomes" id="UP000682811">
    <property type="component" value="Unassembled WGS sequence"/>
</dbReference>
<dbReference type="EMBL" id="BORT01000012">
    <property type="protein sequence ID" value="GIO48282.1"/>
    <property type="molecule type" value="Genomic_DNA"/>
</dbReference>
<keyword evidence="2" id="KW-1185">Reference proteome</keyword>
<protein>
    <submittedName>
        <fullName evidence="1">Uncharacterized protein</fullName>
    </submittedName>
</protein>
<organism evidence="1 2">
    <name type="scientific">Paenibacillus azoreducens</name>
    <dbReference type="NCBI Taxonomy" id="116718"/>
    <lineage>
        <taxon>Bacteria</taxon>
        <taxon>Bacillati</taxon>
        <taxon>Bacillota</taxon>
        <taxon>Bacilli</taxon>
        <taxon>Bacillales</taxon>
        <taxon>Paenibacillaceae</taxon>
        <taxon>Paenibacillus</taxon>
    </lineage>
</organism>
<name>A0A920CTD4_9BACL</name>